<proteinExistence type="predicted"/>
<dbReference type="AlphaFoldDB" id="A0A8K0R188"/>
<protein>
    <submittedName>
        <fullName evidence="2">Heterokaryon incompatibility protein-domain-containing protein</fullName>
    </submittedName>
</protein>
<organism evidence="2 3">
    <name type="scientific">Paraphoma chrysanthemicola</name>
    <dbReference type="NCBI Taxonomy" id="798071"/>
    <lineage>
        <taxon>Eukaryota</taxon>
        <taxon>Fungi</taxon>
        <taxon>Dikarya</taxon>
        <taxon>Ascomycota</taxon>
        <taxon>Pezizomycotina</taxon>
        <taxon>Dothideomycetes</taxon>
        <taxon>Pleosporomycetidae</taxon>
        <taxon>Pleosporales</taxon>
        <taxon>Pleosporineae</taxon>
        <taxon>Phaeosphaeriaceae</taxon>
        <taxon>Paraphoma</taxon>
    </lineage>
</organism>
<keyword evidence="3" id="KW-1185">Reference proteome</keyword>
<dbReference type="PANTHER" id="PTHR33112:SF15">
    <property type="entry name" value="HETEROKARYON INCOMPATIBILITY DOMAIN-CONTAINING PROTEIN"/>
    <property type="match status" value="1"/>
</dbReference>
<evidence type="ECO:0000313" key="2">
    <source>
        <dbReference type="EMBL" id="KAH7082112.1"/>
    </source>
</evidence>
<comment type="caution">
    <text evidence="2">The sequence shown here is derived from an EMBL/GenBank/DDBJ whole genome shotgun (WGS) entry which is preliminary data.</text>
</comment>
<accession>A0A8K0R188</accession>
<sequence length="522" mass="59311">MSRPGHFGPVCPICTLPAIKELGPSVDTSALATIDMNDLDWDVIHTLVPKCDLCKLLVDLRQHWDSDKAHDQMDHDGITYRRMCENGNWWPPAFPRRTLYTVFVDFDSVAAKRFHTYEISSNPLSDRSKRQMKHWIGSCMSNHAKCPSKLKGLPTRVIDVRGTTLKLLDPSPSGPNAYVALSHCWGSCRDFLTTRENVEERKGGFDIGHLPLTFRDAVLATRALDIPHLWVDSICILQGDKEDWETEGSKLADIYSDATITICAANATDDAEGFLRQRQRPPTATIEIRWPSLEENVRKDQLTRFYVHREHDSRDRKDFLSERAWCMQERYLSPRLISFAQDAIEWECFEAEVWETSRPGSTSGLSIFSGRDDDQRLYSKWAEMVEHYSRRALTYTTDTLPALSAVASRAATAMGDEYLAGLWRKDLLRWLLWRGVRYGGGFNRTENPTRSEVNHAPSWSWASYAGPVSFQAPPSEEKYQVFKTIANMEADVVVPGKNKFGSVSSATLHIQTPLLNCKARSD</sequence>
<dbReference type="PANTHER" id="PTHR33112">
    <property type="entry name" value="DOMAIN PROTEIN, PUTATIVE-RELATED"/>
    <property type="match status" value="1"/>
</dbReference>
<dbReference type="Proteomes" id="UP000813461">
    <property type="component" value="Unassembled WGS sequence"/>
</dbReference>
<evidence type="ECO:0000259" key="1">
    <source>
        <dbReference type="Pfam" id="PF06985"/>
    </source>
</evidence>
<dbReference type="EMBL" id="JAGMVJ010000014">
    <property type="protein sequence ID" value="KAH7082112.1"/>
    <property type="molecule type" value="Genomic_DNA"/>
</dbReference>
<gene>
    <name evidence="2" type="ORF">FB567DRAFT_499837</name>
</gene>
<dbReference type="OrthoDB" id="2958217at2759"/>
<dbReference type="InterPro" id="IPR010730">
    <property type="entry name" value="HET"/>
</dbReference>
<evidence type="ECO:0000313" key="3">
    <source>
        <dbReference type="Proteomes" id="UP000813461"/>
    </source>
</evidence>
<reference evidence="2" key="1">
    <citation type="journal article" date="2021" name="Nat. Commun.">
        <title>Genetic determinants of endophytism in the Arabidopsis root mycobiome.</title>
        <authorList>
            <person name="Mesny F."/>
            <person name="Miyauchi S."/>
            <person name="Thiergart T."/>
            <person name="Pickel B."/>
            <person name="Atanasova L."/>
            <person name="Karlsson M."/>
            <person name="Huettel B."/>
            <person name="Barry K.W."/>
            <person name="Haridas S."/>
            <person name="Chen C."/>
            <person name="Bauer D."/>
            <person name="Andreopoulos W."/>
            <person name="Pangilinan J."/>
            <person name="LaButti K."/>
            <person name="Riley R."/>
            <person name="Lipzen A."/>
            <person name="Clum A."/>
            <person name="Drula E."/>
            <person name="Henrissat B."/>
            <person name="Kohler A."/>
            <person name="Grigoriev I.V."/>
            <person name="Martin F.M."/>
            <person name="Hacquard S."/>
        </authorList>
    </citation>
    <scope>NUCLEOTIDE SEQUENCE</scope>
    <source>
        <strain evidence="2">MPI-SDFR-AT-0120</strain>
    </source>
</reference>
<feature type="non-terminal residue" evidence="2">
    <location>
        <position position="522"/>
    </location>
</feature>
<dbReference type="Pfam" id="PF06985">
    <property type="entry name" value="HET"/>
    <property type="match status" value="1"/>
</dbReference>
<feature type="domain" description="Heterokaryon incompatibility" evidence="1">
    <location>
        <begin position="178"/>
        <end position="329"/>
    </location>
</feature>
<name>A0A8K0R188_9PLEO</name>